<keyword evidence="4" id="KW-0496">Mitochondrion</keyword>
<evidence type="ECO:0000256" key="1">
    <source>
        <dbReference type="ARBA" id="ARBA00004173"/>
    </source>
</evidence>
<comment type="subcellular location">
    <subcellularLocation>
        <location evidence="1">Mitochondrion</location>
    </subcellularLocation>
</comment>
<protein>
    <recommendedName>
        <fullName evidence="6">Large ribosomal subunit protein mL50</fullName>
    </recommendedName>
</protein>
<evidence type="ECO:0000256" key="3">
    <source>
        <dbReference type="ARBA" id="ARBA00022980"/>
    </source>
</evidence>
<gene>
    <name evidence="7" type="ORF">PACTADRAFT_51993</name>
</gene>
<organism evidence="7 8">
    <name type="scientific">Pachysolen tannophilus NRRL Y-2460</name>
    <dbReference type="NCBI Taxonomy" id="669874"/>
    <lineage>
        <taxon>Eukaryota</taxon>
        <taxon>Fungi</taxon>
        <taxon>Dikarya</taxon>
        <taxon>Ascomycota</taxon>
        <taxon>Saccharomycotina</taxon>
        <taxon>Pichiomycetes</taxon>
        <taxon>Pachysolenaceae</taxon>
        <taxon>Pachysolen</taxon>
    </lineage>
</organism>
<dbReference type="AlphaFoldDB" id="A0A1E4TNZ3"/>
<dbReference type="GO" id="GO:1990904">
    <property type="term" value="C:ribonucleoprotein complex"/>
    <property type="evidence" value="ECO:0007669"/>
    <property type="project" value="UniProtKB-KW"/>
</dbReference>
<dbReference type="GO" id="GO:0005739">
    <property type="term" value="C:mitochondrion"/>
    <property type="evidence" value="ECO:0007669"/>
    <property type="project" value="UniProtKB-SubCell"/>
</dbReference>
<dbReference type="GO" id="GO:0005840">
    <property type="term" value="C:ribosome"/>
    <property type="evidence" value="ECO:0007669"/>
    <property type="project" value="UniProtKB-KW"/>
</dbReference>
<evidence type="ECO:0000256" key="6">
    <source>
        <dbReference type="ARBA" id="ARBA00035183"/>
    </source>
</evidence>
<evidence type="ECO:0000256" key="2">
    <source>
        <dbReference type="ARBA" id="ARBA00008860"/>
    </source>
</evidence>
<keyword evidence="8" id="KW-1185">Reference proteome</keyword>
<dbReference type="Gene3D" id="1.10.1200.10">
    <property type="entry name" value="ACP-like"/>
    <property type="match status" value="1"/>
</dbReference>
<accession>A0A1E4TNZ3</accession>
<dbReference type="OrthoDB" id="3980895at2759"/>
<name>A0A1E4TNZ3_PACTA</name>
<evidence type="ECO:0000313" key="7">
    <source>
        <dbReference type="EMBL" id="ODV93398.1"/>
    </source>
</evidence>
<keyword evidence="3" id="KW-0689">Ribosomal protein</keyword>
<reference evidence="8" key="1">
    <citation type="submission" date="2016-05" db="EMBL/GenBank/DDBJ databases">
        <title>Comparative genomics of biotechnologically important yeasts.</title>
        <authorList>
            <consortium name="DOE Joint Genome Institute"/>
            <person name="Riley R."/>
            <person name="Haridas S."/>
            <person name="Wolfe K.H."/>
            <person name="Lopes M.R."/>
            <person name="Hittinger C.T."/>
            <person name="Goker M."/>
            <person name="Salamov A."/>
            <person name="Wisecaver J."/>
            <person name="Long T.M."/>
            <person name="Aerts A.L."/>
            <person name="Barry K."/>
            <person name="Choi C."/>
            <person name="Clum A."/>
            <person name="Coughlan A.Y."/>
            <person name="Deshpande S."/>
            <person name="Douglass A.P."/>
            <person name="Hanson S.J."/>
            <person name="Klenk H.-P."/>
            <person name="Labutti K."/>
            <person name="Lapidus A."/>
            <person name="Lindquist E."/>
            <person name="Lipzen A."/>
            <person name="Meier-Kolthoff J.P."/>
            <person name="Ohm R.A."/>
            <person name="Otillar R.P."/>
            <person name="Pangilinan J."/>
            <person name="Peng Y."/>
            <person name="Rokas A."/>
            <person name="Rosa C.A."/>
            <person name="Scheuner C."/>
            <person name="Sibirny A.A."/>
            <person name="Slot J.C."/>
            <person name="Stielow J.B."/>
            <person name="Sun H."/>
            <person name="Kurtzman C.P."/>
            <person name="Blackwell M."/>
            <person name="Grigoriev I.V."/>
            <person name="Jeffries T.W."/>
        </authorList>
    </citation>
    <scope>NUCLEOTIDE SEQUENCE [LARGE SCALE GENOMIC DNA]</scope>
    <source>
        <strain evidence="8">NRRL Y-2460</strain>
    </source>
</reference>
<dbReference type="InterPro" id="IPR036736">
    <property type="entry name" value="ACP-like_sf"/>
</dbReference>
<dbReference type="InterPro" id="IPR018305">
    <property type="entry name" value="Ribosomal_m50"/>
</dbReference>
<comment type="similarity">
    <text evidence="2">Belongs to the mitochondrion-specific ribosomal protein mL50 family.</text>
</comment>
<evidence type="ECO:0000256" key="5">
    <source>
        <dbReference type="ARBA" id="ARBA00023274"/>
    </source>
</evidence>
<evidence type="ECO:0000256" key="4">
    <source>
        <dbReference type="ARBA" id="ARBA00023128"/>
    </source>
</evidence>
<dbReference type="Pfam" id="PF10501">
    <property type="entry name" value="Ribosomal_L50"/>
    <property type="match status" value="1"/>
</dbReference>
<evidence type="ECO:0000313" key="8">
    <source>
        <dbReference type="Proteomes" id="UP000094236"/>
    </source>
</evidence>
<dbReference type="Proteomes" id="UP000094236">
    <property type="component" value="Unassembled WGS sequence"/>
</dbReference>
<keyword evidence="5" id="KW-0687">Ribonucleoprotein</keyword>
<dbReference type="EMBL" id="KV454018">
    <property type="protein sequence ID" value="ODV93398.1"/>
    <property type="molecule type" value="Genomic_DNA"/>
</dbReference>
<proteinExistence type="inferred from homology"/>
<sequence length="260" mass="30513">MINSTRRAFSVQQKFELGGYRYFASSQTNLSILDFFRSKKDTATLTKKSTDELISKVEKDDVSLTSDINKKIPILGKRNVEQLNRWKTKMNNFKVESWVPEKSKYYYGLKQYDSNDLKLEKYGELINNLLLTSYNKFYPNNQLESISQFNSNLNNDLSLKFKFFKYIQITFGLKISDMNLTQINTLQALNDFLKTELKPNKTIINEKLPNAIYLNPQDFKNTNVYIDSSISPKEKQKKFNKLIMKLNKVEKLEKQKLIQA</sequence>